<evidence type="ECO:0000256" key="4">
    <source>
        <dbReference type="ARBA" id="ARBA00022763"/>
    </source>
</evidence>
<gene>
    <name evidence="13" type="ORF">MNBD_GAMMA04-1777</name>
</gene>
<keyword evidence="7" id="KW-0805">Transcription regulation</keyword>
<evidence type="ECO:0000256" key="7">
    <source>
        <dbReference type="ARBA" id="ARBA00023015"/>
    </source>
</evidence>
<dbReference type="EC" id="3.4.21.88" evidence="13"/>
<evidence type="ECO:0000256" key="9">
    <source>
        <dbReference type="ARBA" id="ARBA00023163"/>
    </source>
</evidence>
<dbReference type="GO" id="GO:0004252">
    <property type="term" value="F:serine-type endopeptidase activity"/>
    <property type="evidence" value="ECO:0007669"/>
    <property type="project" value="UniProtKB-EC"/>
</dbReference>
<keyword evidence="11" id="KW-0742">SOS response</keyword>
<dbReference type="PRINTS" id="PR00726">
    <property type="entry name" value="LEXASERPTASE"/>
</dbReference>
<dbReference type="AlphaFoldDB" id="A0A3B0WSV8"/>
<accession>A0A3B0WSV8</accession>
<dbReference type="GO" id="GO:0006281">
    <property type="term" value="P:DNA repair"/>
    <property type="evidence" value="ECO:0007669"/>
    <property type="project" value="UniProtKB-KW"/>
</dbReference>
<proteinExistence type="inferred from homology"/>
<evidence type="ECO:0000256" key="11">
    <source>
        <dbReference type="ARBA" id="ARBA00023236"/>
    </source>
</evidence>
<evidence type="ECO:0000256" key="8">
    <source>
        <dbReference type="ARBA" id="ARBA00023125"/>
    </source>
</evidence>
<evidence type="ECO:0000313" key="13">
    <source>
        <dbReference type="EMBL" id="VAW46774.1"/>
    </source>
</evidence>
<dbReference type="CDD" id="cd06529">
    <property type="entry name" value="S24_LexA-like"/>
    <property type="match status" value="1"/>
</dbReference>
<reference evidence="13" key="1">
    <citation type="submission" date="2018-06" db="EMBL/GenBank/DDBJ databases">
        <authorList>
            <person name="Zhirakovskaya E."/>
        </authorList>
    </citation>
    <scope>NUCLEOTIDE SEQUENCE</scope>
</reference>
<comment type="similarity">
    <text evidence="1">Belongs to the peptidase S24 family.</text>
</comment>
<organism evidence="13">
    <name type="scientific">hydrothermal vent metagenome</name>
    <dbReference type="NCBI Taxonomy" id="652676"/>
    <lineage>
        <taxon>unclassified sequences</taxon>
        <taxon>metagenomes</taxon>
        <taxon>ecological metagenomes</taxon>
    </lineage>
</organism>
<keyword evidence="2" id="KW-0678">Repressor</keyword>
<evidence type="ECO:0000256" key="10">
    <source>
        <dbReference type="ARBA" id="ARBA00023204"/>
    </source>
</evidence>
<keyword evidence="4" id="KW-0227">DNA damage</keyword>
<dbReference type="GO" id="GO:0006260">
    <property type="term" value="P:DNA replication"/>
    <property type="evidence" value="ECO:0007669"/>
    <property type="project" value="UniProtKB-KW"/>
</dbReference>
<keyword evidence="10" id="KW-0234">DNA repair</keyword>
<keyword evidence="13" id="KW-0645">Protease</keyword>
<dbReference type="InterPro" id="IPR015927">
    <property type="entry name" value="Peptidase_S24_S26A/B/C"/>
</dbReference>
<dbReference type="InterPro" id="IPR039418">
    <property type="entry name" value="LexA-like"/>
</dbReference>
<name>A0A3B0WSV8_9ZZZZ</name>
<dbReference type="PANTHER" id="PTHR33516:SF2">
    <property type="entry name" value="LEXA REPRESSOR-RELATED"/>
    <property type="match status" value="1"/>
</dbReference>
<dbReference type="InterPro" id="IPR036286">
    <property type="entry name" value="LexA/Signal_pep-like_sf"/>
</dbReference>
<dbReference type="GO" id="GO:0006508">
    <property type="term" value="P:proteolysis"/>
    <property type="evidence" value="ECO:0007669"/>
    <property type="project" value="UniProtKB-KW"/>
</dbReference>
<evidence type="ECO:0000256" key="2">
    <source>
        <dbReference type="ARBA" id="ARBA00022491"/>
    </source>
</evidence>
<evidence type="ECO:0000256" key="3">
    <source>
        <dbReference type="ARBA" id="ARBA00022705"/>
    </source>
</evidence>
<dbReference type="PANTHER" id="PTHR33516">
    <property type="entry name" value="LEXA REPRESSOR"/>
    <property type="match status" value="1"/>
</dbReference>
<keyword evidence="3" id="KW-0235">DNA replication</keyword>
<keyword evidence="9" id="KW-0804">Transcription</keyword>
<evidence type="ECO:0000256" key="1">
    <source>
        <dbReference type="ARBA" id="ARBA00007484"/>
    </source>
</evidence>
<dbReference type="InterPro" id="IPR006200">
    <property type="entry name" value="LexA"/>
</dbReference>
<evidence type="ECO:0000256" key="6">
    <source>
        <dbReference type="ARBA" id="ARBA00022813"/>
    </source>
</evidence>
<dbReference type="Pfam" id="PF00717">
    <property type="entry name" value="Peptidase_S24"/>
    <property type="match status" value="1"/>
</dbReference>
<keyword evidence="8" id="KW-0238">DNA-binding</keyword>
<sequence>MSNVAYLIPKRNQKTALTALTALESKQDAPIELMDTEFVQIPLLGWTSAGEPIQMEMDYDTVSVPISMVKKETFALRVKGNSMIDENIKCGDIVIIERRSSAENGESVVVRINNEEVTMKKLYIEKTGVRLQPANPDMEPIILKNADIEILGIVTGILRQP</sequence>
<dbReference type="InterPro" id="IPR050077">
    <property type="entry name" value="LexA_repressor"/>
</dbReference>
<dbReference type="GO" id="GO:0045892">
    <property type="term" value="P:negative regulation of DNA-templated transcription"/>
    <property type="evidence" value="ECO:0007669"/>
    <property type="project" value="InterPro"/>
</dbReference>
<dbReference type="GO" id="GO:0003677">
    <property type="term" value="F:DNA binding"/>
    <property type="evidence" value="ECO:0007669"/>
    <property type="project" value="UniProtKB-KW"/>
</dbReference>
<dbReference type="NCBIfam" id="TIGR00498">
    <property type="entry name" value="lexA"/>
    <property type="match status" value="1"/>
</dbReference>
<dbReference type="EMBL" id="UOFB01000159">
    <property type="protein sequence ID" value="VAW46774.1"/>
    <property type="molecule type" value="Genomic_DNA"/>
</dbReference>
<protein>
    <submittedName>
        <fullName evidence="13">SOS-response repressor and protease LexA</fullName>
        <ecNumber evidence="13">3.4.21.88</ecNumber>
    </submittedName>
</protein>
<evidence type="ECO:0000259" key="12">
    <source>
        <dbReference type="Pfam" id="PF00717"/>
    </source>
</evidence>
<dbReference type="GO" id="GO:0009432">
    <property type="term" value="P:SOS response"/>
    <property type="evidence" value="ECO:0007669"/>
    <property type="project" value="UniProtKB-KW"/>
</dbReference>
<feature type="domain" description="Peptidase S24/S26A/S26B/S26C" evidence="12">
    <location>
        <begin position="42"/>
        <end position="154"/>
    </location>
</feature>
<dbReference type="SUPFAM" id="SSF51306">
    <property type="entry name" value="LexA/Signal peptidase"/>
    <property type="match status" value="1"/>
</dbReference>
<dbReference type="InterPro" id="IPR006197">
    <property type="entry name" value="Peptidase_S24_LexA"/>
</dbReference>
<keyword evidence="6" id="KW-0068">Autocatalytic cleavage</keyword>
<dbReference type="Gene3D" id="2.10.109.10">
    <property type="entry name" value="Umud Fragment, subunit A"/>
    <property type="match status" value="1"/>
</dbReference>
<evidence type="ECO:0000256" key="5">
    <source>
        <dbReference type="ARBA" id="ARBA00022801"/>
    </source>
</evidence>
<keyword evidence="5 13" id="KW-0378">Hydrolase</keyword>